<dbReference type="InterPro" id="IPR012296">
    <property type="entry name" value="Nuclease_put_TT1808"/>
</dbReference>
<evidence type="ECO:0000313" key="2">
    <source>
        <dbReference type="EMBL" id="OWK40913.1"/>
    </source>
</evidence>
<reference evidence="3" key="1">
    <citation type="submission" date="2017-06" db="EMBL/GenBank/DDBJ databases">
        <title>Genome analysis of Fimbriiglobus ruber SP5, the first member of the order Planctomycetales with confirmed chitinolytic capability.</title>
        <authorList>
            <person name="Ravin N.V."/>
            <person name="Rakitin A.L."/>
            <person name="Ivanova A.A."/>
            <person name="Beletsky A.V."/>
            <person name="Kulichevskaya I.S."/>
            <person name="Mardanov A.V."/>
            <person name="Dedysh S.N."/>
        </authorList>
    </citation>
    <scope>NUCLEOTIDE SEQUENCE [LARGE SCALE GENOMIC DNA]</scope>
    <source>
        <strain evidence="3">SP5</strain>
    </source>
</reference>
<dbReference type="CDD" id="cd06260">
    <property type="entry name" value="DUF820-like"/>
    <property type="match status" value="1"/>
</dbReference>
<dbReference type="EMBL" id="NIDE01000007">
    <property type="protein sequence ID" value="OWK40913.1"/>
    <property type="molecule type" value="Genomic_DNA"/>
</dbReference>
<dbReference type="Pfam" id="PF05685">
    <property type="entry name" value="Uma2"/>
    <property type="match status" value="1"/>
</dbReference>
<dbReference type="SUPFAM" id="SSF52980">
    <property type="entry name" value="Restriction endonuclease-like"/>
    <property type="match status" value="1"/>
</dbReference>
<feature type="domain" description="Putative restriction endonuclease" evidence="1">
    <location>
        <begin position="26"/>
        <end position="172"/>
    </location>
</feature>
<dbReference type="OrthoDB" id="428427at2"/>
<dbReference type="Proteomes" id="UP000214646">
    <property type="component" value="Unassembled WGS sequence"/>
</dbReference>
<dbReference type="PANTHER" id="PTHR34107">
    <property type="entry name" value="SLL0198 PROTEIN-RELATED"/>
    <property type="match status" value="1"/>
</dbReference>
<sequence length="201" mass="22834">MKAVIAEMPAHWLREWRNSDAARWDEVWNGVLHIPPMPNGMHQEFALDLAAYLKYRWGKPNRGLVRQEANLTTPEDEADWTHNYRIPDIVLVSSDRLHIDKNEYLAGAPLVVVEIRSPGDETYDKLPFYAALGVPEVWVFDRDTKTPEVRILVPGPAYHLVATGSDGWVRSPASGVAFRQDRPGRVWVRVGDATAEELPEE</sequence>
<name>A0A225DIW2_9BACT</name>
<keyword evidence="3" id="KW-1185">Reference proteome</keyword>
<evidence type="ECO:0000259" key="1">
    <source>
        <dbReference type="Pfam" id="PF05685"/>
    </source>
</evidence>
<accession>A0A225DIW2</accession>
<organism evidence="2 3">
    <name type="scientific">Fimbriiglobus ruber</name>
    <dbReference type="NCBI Taxonomy" id="1908690"/>
    <lineage>
        <taxon>Bacteria</taxon>
        <taxon>Pseudomonadati</taxon>
        <taxon>Planctomycetota</taxon>
        <taxon>Planctomycetia</taxon>
        <taxon>Gemmatales</taxon>
        <taxon>Gemmataceae</taxon>
        <taxon>Fimbriiglobus</taxon>
    </lineage>
</organism>
<dbReference type="InterPro" id="IPR008538">
    <property type="entry name" value="Uma2"/>
</dbReference>
<dbReference type="InterPro" id="IPR011335">
    <property type="entry name" value="Restrct_endonuc-II-like"/>
</dbReference>
<comment type="caution">
    <text evidence="2">The sequence shown here is derived from an EMBL/GenBank/DDBJ whole genome shotgun (WGS) entry which is preliminary data.</text>
</comment>
<dbReference type="AlphaFoldDB" id="A0A225DIW2"/>
<proteinExistence type="predicted"/>
<gene>
    <name evidence="2" type="ORF">FRUB_04805</name>
</gene>
<evidence type="ECO:0000313" key="3">
    <source>
        <dbReference type="Proteomes" id="UP000214646"/>
    </source>
</evidence>
<dbReference type="PANTHER" id="PTHR34107:SF4">
    <property type="entry name" value="SLL1222 PROTEIN"/>
    <property type="match status" value="1"/>
</dbReference>
<dbReference type="RefSeq" id="WP_088255874.1">
    <property type="nucleotide sequence ID" value="NZ_NIDE01000007.1"/>
</dbReference>
<protein>
    <recommendedName>
        <fullName evidence="1">Putative restriction endonuclease domain-containing protein</fullName>
    </recommendedName>
</protein>
<dbReference type="Gene3D" id="3.90.1570.10">
    <property type="entry name" value="tt1808, chain A"/>
    <property type="match status" value="1"/>
</dbReference>